<reference evidence="2 3" key="1">
    <citation type="submission" date="2012-10" db="EMBL/GenBank/DDBJ databases">
        <title>Complete genome sequence of Moumouvirus goulette.</title>
        <authorList>
            <person name="Fournous G."/>
            <person name="Bougalmi M."/>
            <person name="Colson P."/>
        </authorList>
    </citation>
    <scope>NUCLEOTIDE SEQUENCE [LARGE SCALE GENOMIC DNA]</scope>
</reference>
<gene>
    <name evidence="2" type="ORF">glt_00267</name>
</gene>
<feature type="region of interest" description="Disordered" evidence="1">
    <location>
        <begin position="1"/>
        <end position="44"/>
    </location>
</feature>
<evidence type="ECO:0000256" key="1">
    <source>
        <dbReference type="SAM" id="MobiDB-lite"/>
    </source>
</evidence>
<evidence type="ECO:0000313" key="2">
    <source>
        <dbReference type="EMBL" id="AGF85076.1"/>
    </source>
</evidence>
<name>M1PMB0_9VIRU</name>
<proteinExistence type="predicted"/>
<sequence>MSTRKNNASFSQPNGNPGRPRNRKSEPTYNFTSTNSQNERGPDLVEKSGHFPVVTASLSLLLSFLLRQLNYMSKRDKDFGQLVDWSKQSLPLTVKRRNDLQSLANLISGYPLNCSSWDILRCYENQNDDGTKYFGSLWYSGKNKVPDVVLSENTMTLAQARADNLLHQICFRLSSASKKN</sequence>
<organism evidence="2 3">
    <name type="scientific">Moumouvirus goulette</name>
    <dbReference type="NCBI Taxonomy" id="1247379"/>
    <lineage>
        <taxon>Viruses</taxon>
        <taxon>Varidnaviria</taxon>
        <taxon>Bamfordvirae</taxon>
        <taxon>Nucleocytoviricota</taxon>
        <taxon>Megaviricetes</taxon>
        <taxon>Imitervirales</taxon>
        <taxon>Mimiviridae</taxon>
        <taxon>Megamimivirinae</taxon>
        <taxon>Moumouvirus</taxon>
        <taxon>Moumouvirus goulettemassiliense</taxon>
    </lineage>
</organism>
<feature type="compositionally biased region" description="Polar residues" evidence="1">
    <location>
        <begin position="27"/>
        <end position="39"/>
    </location>
</feature>
<keyword evidence="3" id="KW-1185">Reference proteome</keyword>
<feature type="compositionally biased region" description="Polar residues" evidence="1">
    <location>
        <begin position="1"/>
        <end position="15"/>
    </location>
</feature>
<dbReference type="Proteomes" id="UP000241071">
    <property type="component" value="Segment"/>
</dbReference>
<dbReference type="EMBL" id="KC008572">
    <property type="protein sequence ID" value="AGF85076.1"/>
    <property type="molecule type" value="Genomic_DNA"/>
</dbReference>
<accession>M1PMB0</accession>
<protein>
    <submittedName>
        <fullName evidence="2">Uncharacterized protein</fullName>
    </submittedName>
</protein>
<evidence type="ECO:0000313" key="3">
    <source>
        <dbReference type="Proteomes" id="UP000241071"/>
    </source>
</evidence>